<keyword evidence="7 8" id="KW-0315">Glutamine amidotransferase</keyword>
<dbReference type="PANTHER" id="PTHR43873">
    <property type="entry name" value="COBYRINATE A,C-DIAMIDE SYNTHASE"/>
    <property type="match status" value="1"/>
</dbReference>
<comment type="similarity">
    <text evidence="8">Belongs to the CobB/CbiA family.</text>
</comment>
<dbReference type="Pfam" id="PF07685">
    <property type="entry name" value="GATase_3"/>
    <property type="match status" value="1"/>
</dbReference>
<dbReference type="EC" id="6.3.5.11" evidence="8"/>
<feature type="site" description="Increases nucleophilicity of active site Cys" evidence="8">
    <location>
        <position position="412"/>
    </location>
</feature>
<dbReference type="SUPFAM" id="SSF52540">
    <property type="entry name" value="P-loop containing nucleoside triphosphate hydrolases"/>
    <property type="match status" value="1"/>
</dbReference>
<comment type="function">
    <text evidence="8">Catalyzes the ATP-dependent amidation of the two carboxylate groups at positions a and c of cobyrinate, using either L-glutamine or ammonia as the nitrogen source.</text>
</comment>
<name>A0A520KWB6_9EURY</name>
<comment type="miscellaneous">
    <text evidence="8">The a and c carboxylates of cobyrinate are activated for nucleophilic attack via formation of a phosphorylated intermediate by ATP. CbiA catalyzes first the amidation of the c-carboxylate, and then that of the a-carboxylate.</text>
</comment>
<comment type="pathway">
    <text evidence="8">Cofactor biosynthesis; adenosylcobalamin biosynthesis; cob(II)yrinate a,c-diamide from sirohydrochlorin (anaerobic route): step 10/10.</text>
</comment>
<feature type="domain" description="CobB/CobQ-like glutamine amidotransferase" evidence="10">
    <location>
        <begin position="237"/>
        <end position="418"/>
    </location>
</feature>
<evidence type="ECO:0000256" key="6">
    <source>
        <dbReference type="ARBA" id="ARBA00022842"/>
    </source>
</evidence>
<evidence type="ECO:0000313" key="12">
    <source>
        <dbReference type="Proteomes" id="UP000320766"/>
    </source>
</evidence>
<dbReference type="GO" id="GO:0009236">
    <property type="term" value="P:cobalamin biosynthetic process"/>
    <property type="evidence" value="ECO:0007669"/>
    <property type="project" value="UniProtKB-UniRule"/>
</dbReference>
<evidence type="ECO:0000256" key="3">
    <source>
        <dbReference type="ARBA" id="ARBA00022598"/>
    </source>
</evidence>
<dbReference type="UniPathway" id="UPA00148">
    <property type="reaction ID" value="UER00231"/>
</dbReference>
<dbReference type="GO" id="GO:0005524">
    <property type="term" value="F:ATP binding"/>
    <property type="evidence" value="ECO:0007669"/>
    <property type="project" value="UniProtKB-UniRule"/>
</dbReference>
<protein>
    <recommendedName>
        <fullName evidence="8">Cobyrinate a,c-diamide synthase</fullName>
        <ecNumber evidence="8">6.3.5.11</ecNumber>
    </recommendedName>
    <alternativeName>
        <fullName evidence="8">Cobyrinic acid a,c-diamide synthetase</fullName>
    </alternativeName>
</protein>
<dbReference type="EMBL" id="RXIL01000091">
    <property type="protein sequence ID" value="RZN68950.1"/>
    <property type="molecule type" value="Genomic_DNA"/>
</dbReference>
<dbReference type="CDD" id="cd03130">
    <property type="entry name" value="GATase1_CobB"/>
    <property type="match status" value="1"/>
</dbReference>
<comment type="domain">
    <text evidence="8">Comprises of two domains. The C-terminal domain contains the binding site for glutamine and catalyzes the hydrolysis of this substrate to glutamate and ammonia. The N-terminal domain is anticipated to bind ATP and cobyrinate and catalyzes the ultimate synthesis of the diamide product. The ammonia produced via the glutaminase domain is probably translocated to the adjacent domain via a molecular tunnel, where it reacts with an activated intermediate.</text>
</comment>
<dbReference type="SUPFAM" id="SSF52317">
    <property type="entry name" value="Class I glutamine amidotransferase-like"/>
    <property type="match status" value="1"/>
</dbReference>
<dbReference type="InterPro" id="IPR004484">
    <property type="entry name" value="CbiA/CobB_synth"/>
</dbReference>
<keyword evidence="2 8" id="KW-0169">Cobalamin biosynthesis</keyword>
<evidence type="ECO:0000256" key="2">
    <source>
        <dbReference type="ARBA" id="ARBA00022573"/>
    </source>
</evidence>
<gene>
    <name evidence="11" type="primary">cobB</name>
    <name evidence="8" type="synonym">cbiA</name>
    <name evidence="11" type="ORF">EF807_05155</name>
</gene>
<proteinExistence type="inferred from homology"/>
<dbReference type="InterPro" id="IPR029062">
    <property type="entry name" value="Class_I_gatase-like"/>
</dbReference>
<dbReference type="CDD" id="cd05388">
    <property type="entry name" value="CobB_N"/>
    <property type="match status" value="1"/>
</dbReference>
<dbReference type="PANTHER" id="PTHR43873:SF1">
    <property type="entry name" value="COBYRINATE A,C-DIAMIDE SYNTHASE"/>
    <property type="match status" value="1"/>
</dbReference>
<comment type="caution">
    <text evidence="11">The sequence shown here is derived from an EMBL/GenBank/DDBJ whole genome shotgun (WGS) entry which is preliminary data.</text>
</comment>
<evidence type="ECO:0000259" key="10">
    <source>
        <dbReference type="Pfam" id="PF07685"/>
    </source>
</evidence>
<accession>A0A520KWB6</accession>
<dbReference type="PROSITE" id="PS51274">
    <property type="entry name" value="GATASE_COBBQ"/>
    <property type="match status" value="1"/>
</dbReference>
<keyword evidence="5 8" id="KW-0067">ATP-binding</keyword>
<feature type="domain" description="CobQ/CobB/MinD/ParA nucleotide binding" evidence="9">
    <location>
        <begin position="7"/>
        <end position="185"/>
    </location>
</feature>
<dbReference type="InterPro" id="IPR011698">
    <property type="entry name" value="GATase_3"/>
</dbReference>
<dbReference type="Proteomes" id="UP000320766">
    <property type="component" value="Unassembled WGS sequence"/>
</dbReference>
<dbReference type="Gene3D" id="3.40.50.880">
    <property type="match status" value="1"/>
</dbReference>
<comment type="cofactor">
    <cofactor evidence="1 8">
        <name>Mg(2+)</name>
        <dbReference type="ChEBI" id="CHEBI:18420"/>
    </cofactor>
</comment>
<dbReference type="HAMAP" id="MF_00027">
    <property type="entry name" value="CobB_CbiA"/>
    <property type="match status" value="1"/>
</dbReference>
<dbReference type="PROSITE" id="PS51273">
    <property type="entry name" value="GATASE_TYPE_1"/>
    <property type="match status" value="1"/>
</dbReference>
<feature type="active site" description="Nucleophile" evidence="8">
    <location>
        <position position="315"/>
    </location>
</feature>
<evidence type="ECO:0000256" key="1">
    <source>
        <dbReference type="ARBA" id="ARBA00001946"/>
    </source>
</evidence>
<dbReference type="GO" id="GO:0042242">
    <property type="term" value="F:cobyrinic acid a,c-diamide synthase activity"/>
    <property type="evidence" value="ECO:0007669"/>
    <property type="project" value="UniProtKB-UniRule"/>
</dbReference>
<evidence type="ECO:0000256" key="8">
    <source>
        <dbReference type="HAMAP-Rule" id="MF_00027"/>
    </source>
</evidence>
<evidence type="ECO:0000256" key="5">
    <source>
        <dbReference type="ARBA" id="ARBA00022840"/>
    </source>
</evidence>
<evidence type="ECO:0000256" key="4">
    <source>
        <dbReference type="ARBA" id="ARBA00022741"/>
    </source>
</evidence>
<organism evidence="11 12">
    <name type="scientific">Candidatus Methanolliviera hydrocarbonicum</name>
    <dbReference type="NCBI Taxonomy" id="2491085"/>
    <lineage>
        <taxon>Archaea</taxon>
        <taxon>Methanobacteriati</taxon>
        <taxon>Methanobacteriota</taxon>
        <taxon>Candidatus Methanoliparia</taxon>
        <taxon>Candidatus Methanoliparales</taxon>
        <taxon>Candidatus Methanollivieraceae</taxon>
        <taxon>Candidatus Methanolliviera</taxon>
    </lineage>
</organism>
<keyword evidence="6 8" id="KW-0460">Magnesium</keyword>
<keyword evidence="4 8" id="KW-0547">Nucleotide-binding</keyword>
<dbReference type="InterPro" id="IPR027417">
    <property type="entry name" value="P-loop_NTPase"/>
</dbReference>
<keyword evidence="3 8" id="KW-0436">Ligase</keyword>
<reference evidence="11 12" key="1">
    <citation type="journal article" date="2019" name="Nat. Microbiol.">
        <title>Wide diversity of methane and short-chain alkane metabolisms in uncultured archaea.</title>
        <authorList>
            <person name="Borrel G."/>
            <person name="Adam P.S."/>
            <person name="McKay L.J."/>
            <person name="Chen L.X."/>
            <person name="Sierra-Garcia I.N."/>
            <person name="Sieber C.M."/>
            <person name="Letourneur Q."/>
            <person name="Ghozlane A."/>
            <person name="Andersen G.L."/>
            <person name="Li W.J."/>
            <person name="Hallam S.J."/>
            <person name="Muyzer G."/>
            <person name="de Oliveira V.M."/>
            <person name="Inskeep W.P."/>
            <person name="Banfield J.F."/>
            <person name="Gribaldo S."/>
        </authorList>
    </citation>
    <scope>NUCLEOTIDE SEQUENCE [LARGE SCALE GENOMIC DNA]</scope>
    <source>
        <strain evidence="11">NM1b</strain>
    </source>
</reference>
<sequence length="432" mass="47981">MGRRGFIVAGTSSGAGKTTATLGILNALRDKNVQAFKVGPDFIDPSHHRGITGEPSYNLDPFLLSEETILSSFYSKNFDIAAVEGVMGLFDGLGKNFYGSTAHVAKILDCPVVIVIDVGGLSYSAAAIIHGFKTLDEDINLRGVIFNKIGGEKHLKMLKDAAKAVDVEVIGAIPRKKIFAFPERHLGLVTPEERGFDPDVLNKISEFIDVDKLYEISDLPTKEYQPIKIKKIVSNLKIGIAMDEAFSFYYQDNLNIFEKMGATLVFFSPMRDEMPDVDGLYFGGGYPELFARELEENEGVRQQIKKSAIPIYAECGGMLYLLKYIDSKEMCGIFDAKAELLDGMQALGYTITKTIKETIIAPRGYLIKGHEFHYSKVSAKERDFAYEMIRGWGISGGKDALTRRNVLASYMHIHALSDPSLFERFLLKCKES</sequence>
<evidence type="ECO:0000259" key="9">
    <source>
        <dbReference type="Pfam" id="PF01656"/>
    </source>
</evidence>
<dbReference type="NCBIfam" id="TIGR00379">
    <property type="entry name" value="cobB"/>
    <property type="match status" value="1"/>
</dbReference>
<dbReference type="InterPro" id="IPR002586">
    <property type="entry name" value="CobQ/CobB/MinD/ParA_Nub-bd_dom"/>
</dbReference>
<dbReference type="Pfam" id="PF01656">
    <property type="entry name" value="CbiA"/>
    <property type="match status" value="1"/>
</dbReference>
<dbReference type="NCBIfam" id="NF002204">
    <property type="entry name" value="PRK01077.1"/>
    <property type="match status" value="1"/>
</dbReference>
<dbReference type="AlphaFoldDB" id="A0A520KWB6"/>
<evidence type="ECO:0000313" key="11">
    <source>
        <dbReference type="EMBL" id="RZN68950.1"/>
    </source>
</evidence>
<comment type="catalytic activity">
    <reaction evidence="8">
        <text>cob(II)yrinate + 2 L-glutamine + 2 ATP + 2 H2O = cob(II)yrinate a,c diamide + 2 L-glutamate + 2 ADP + 2 phosphate + 2 H(+)</text>
        <dbReference type="Rhea" id="RHEA:26289"/>
        <dbReference type="ChEBI" id="CHEBI:15377"/>
        <dbReference type="ChEBI" id="CHEBI:15378"/>
        <dbReference type="ChEBI" id="CHEBI:29985"/>
        <dbReference type="ChEBI" id="CHEBI:30616"/>
        <dbReference type="ChEBI" id="CHEBI:43474"/>
        <dbReference type="ChEBI" id="CHEBI:58359"/>
        <dbReference type="ChEBI" id="CHEBI:58537"/>
        <dbReference type="ChEBI" id="CHEBI:58894"/>
        <dbReference type="ChEBI" id="CHEBI:456216"/>
        <dbReference type="EC" id="6.3.5.11"/>
    </reaction>
</comment>
<evidence type="ECO:0000256" key="7">
    <source>
        <dbReference type="ARBA" id="ARBA00022962"/>
    </source>
</evidence>
<dbReference type="Gene3D" id="3.40.50.300">
    <property type="entry name" value="P-loop containing nucleotide triphosphate hydrolases"/>
    <property type="match status" value="1"/>
</dbReference>